<dbReference type="InterPro" id="IPR036388">
    <property type="entry name" value="WH-like_DNA-bd_sf"/>
</dbReference>
<evidence type="ECO:0000313" key="4">
    <source>
        <dbReference type="Proteomes" id="UP000185687"/>
    </source>
</evidence>
<evidence type="ECO:0000313" key="3">
    <source>
        <dbReference type="EMBL" id="SIS09604.1"/>
    </source>
</evidence>
<dbReference type="GeneID" id="30957772"/>
<proteinExistence type="predicted"/>
<organism evidence="3 4">
    <name type="scientific">Natronorubrum daqingense</name>
    <dbReference type="NCBI Taxonomy" id="588898"/>
    <lineage>
        <taxon>Archaea</taxon>
        <taxon>Methanobacteriati</taxon>
        <taxon>Methanobacteriota</taxon>
        <taxon>Stenosarchaea group</taxon>
        <taxon>Halobacteria</taxon>
        <taxon>Halobacteriales</taxon>
        <taxon>Natrialbaceae</taxon>
        <taxon>Natronorubrum</taxon>
    </lineage>
</organism>
<dbReference type="EMBL" id="FTNP01000011">
    <property type="protein sequence ID" value="SIS09604.1"/>
    <property type="molecule type" value="Genomic_DNA"/>
</dbReference>
<dbReference type="Proteomes" id="UP000185687">
    <property type="component" value="Unassembled WGS sequence"/>
</dbReference>
<dbReference type="Proteomes" id="UP000187321">
    <property type="component" value="Plasmid unnamed2"/>
</dbReference>
<sequence>MPIHLDTHDSGIDLTPGTTKSNIVAFLYKNPEYGYKPSEVRDHLDIPDGTATTTLKRLHEDGHIGKTEDSYYHALDREDLRRYVASLDQLNRMFSHSTRESPHPRSDVEGTASDRINDAEIEAEIAELEAELEK</sequence>
<evidence type="ECO:0000256" key="1">
    <source>
        <dbReference type="SAM" id="MobiDB-lite"/>
    </source>
</evidence>
<reference evidence="3 4" key="2">
    <citation type="submission" date="2017-01" db="EMBL/GenBank/DDBJ databases">
        <authorList>
            <person name="Mah S.A."/>
            <person name="Swanson W.J."/>
            <person name="Moy G.W."/>
            <person name="Vacquier V.D."/>
        </authorList>
    </citation>
    <scope>NUCLEOTIDE SEQUENCE [LARGE SCALE GENOMIC DNA]</scope>
    <source>
        <strain evidence="3 4">CGMCC 1.8909</strain>
    </source>
</reference>
<reference evidence="2 5" key="1">
    <citation type="submission" date="2017-01" db="EMBL/GenBank/DDBJ databases">
        <title>Complete genome sequence of Haloterrigena daqingensis type strain (JX313T).</title>
        <authorList>
            <person name="Shuang W."/>
        </authorList>
    </citation>
    <scope>NUCLEOTIDE SEQUENCE [LARGE SCALE GENOMIC DNA]</scope>
    <source>
        <strain evidence="5">JX313</strain>
        <strain evidence="2">JX313T</strain>
        <plasmid evidence="5">Plasmid unnamed2</plasmid>
        <plasmid evidence="2">unnamed2</plasmid>
    </source>
</reference>
<dbReference type="RefSeq" id="WP_076584412.1">
    <property type="nucleotide sequence ID" value="NZ_CP019329.1"/>
</dbReference>
<gene>
    <name evidence="2" type="ORF">BB347_17475</name>
    <name evidence="3" type="ORF">SAMN05421809_3846</name>
</gene>
<evidence type="ECO:0000313" key="2">
    <source>
        <dbReference type="EMBL" id="APX98506.1"/>
    </source>
</evidence>
<name>A0A1N7GAQ6_9EURY</name>
<dbReference type="Gene3D" id="1.10.10.10">
    <property type="entry name" value="Winged helix-like DNA-binding domain superfamily/Winged helix DNA-binding domain"/>
    <property type="match status" value="1"/>
</dbReference>
<dbReference type="KEGG" id="hda:BB347_17475"/>
<dbReference type="InterPro" id="IPR036390">
    <property type="entry name" value="WH_DNA-bd_sf"/>
</dbReference>
<accession>A0A1N7GAQ6</accession>
<keyword evidence="2" id="KW-0614">Plasmid</keyword>
<dbReference type="AlphaFoldDB" id="A0A1N7GAQ6"/>
<feature type="region of interest" description="Disordered" evidence="1">
    <location>
        <begin position="94"/>
        <end position="116"/>
    </location>
</feature>
<feature type="compositionally biased region" description="Basic and acidic residues" evidence="1">
    <location>
        <begin position="97"/>
        <end position="108"/>
    </location>
</feature>
<dbReference type="OrthoDB" id="195563at2157"/>
<keyword evidence="4" id="KW-1185">Reference proteome</keyword>
<evidence type="ECO:0000313" key="5">
    <source>
        <dbReference type="Proteomes" id="UP000187321"/>
    </source>
</evidence>
<protein>
    <submittedName>
        <fullName evidence="2">MarR family transcriptional regulator</fullName>
    </submittedName>
</protein>
<dbReference type="EMBL" id="CP019329">
    <property type="protein sequence ID" value="APX98506.1"/>
    <property type="molecule type" value="Genomic_DNA"/>
</dbReference>
<dbReference type="SUPFAM" id="SSF46785">
    <property type="entry name" value="Winged helix' DNA-binding domain"/>
    <property type="match status" value="1"/>
</dbReference>
<geneLocation type="plasmid" evidence="2">
    <name>unnamed2</name>
</geneLocation>